<dbReference type="Gene3D" id="1.10.8.60">
    <property type="match status" value="1"/>
</dbReference>
<feature type="compositionally biased region" description="Acidic residues" evidence="1">
    <location>
        <begin position="72"/>
        <end position="133"/>
    </location>
</feature>
<dbReference type="Gene3D" id="3.40.50.300">
    <property type="entry name" value="P-loop containing nucleotide triphosphate hydrolases"/>
    <property type="match status" value="1"/>
</dbReference>
<feature type="domain" description="ATPase AAA-type core" evidence="2">
    <location>
        <begin position="524"/>
        <end position="663"/>
    </location>
</feature>
<dbReference type="Pfam" id="PF00004">
    <property type="entry name" value="AAA"/>
    <property type="match status" value="1"/>
</dbReference>
<feature type="region of interest" description="Disordered" evidence="1">
    <location>
        <begin position="236"/>
        <end position="255"/>
    </location>
</feature>
<dbReference type="PANTHER" id="PTHR43718:SF2">
    <property type="entry name" value="LON PROTEASE HOMOLOG, MITOCHONDRIAL"/>
    <property type="match status" value="1"/>
</dbReference>
<accession>A0A6C0JNK0</accession>
<dbReference type="SUPFAM" id="SSF52540">
    <property type="entry name" value="P-loop containing nucleoside triphosphate hydrolases"/>
    <property type="match status" value="1"/>
</dbReference>
<evidence type="ECO:0000313" key="3">
    <source>
        <dbReference type="EMBL" id="QHU06310.1"/>
    </source>
</evidence>
<evidence type="ECO:0000259" key="2">
    <source>
        <dbReference type="Pfam" id="PF00004"/>
    </source>
</evidence>
<dbReference type="AlphaFoldDB" id="A0A6C0JNK0"/>
<feature type="compositionally biased region" description="Acidic residues" evidence="1">
    <location>
        <begin position="201"/>
        <end position="220"/>
    </location>
</feature>
<name>A0A6C0JNK0_9ZZZZ</name>
<feature type="compositionally biased region" description="Acidic residues" evidence="1">
    <location>
        <begin position="26"/>
        <end position="45"/>
    </location>
</feature>
<feature type="compositionally biased region" description="Basic and acidic residues" evidence="1">
    <location>
        <begin position="296"/>
        <end position="305"/>
    </location>
</feature>
<sequence length="782" mass="91322">MPKISSDKKNIRSTNKNTKLKKNEPDSSDDESETWTDESSEDDSDSTYVPPKKNKKRSNKNSKSSRRRRIEDVDEDYDDDSEDYEDEDDEDEEEDDEDSDDYESDDCDDDEDDESEDEESEEEDDDENDDDEQMDKQELRKFISKIFPSKYMSKRIKDCEKEENKKSKKTSKKSDKKKKASTKEKTRPKRNKQKKRRDYDYSDEEDDEEEDYEMTEEDLAEEQKGFYSIVFEMDGEEDECSYNEEDDDAECDSEDEATFMKETYEKVDEVVIPQENMETETKKSSKKSRDKKQIKKDKNNKKSEEEEHDITDVEQEYLELVETKKSLITQLKKKPKSKILRNAVSECNRSIKKLVKKARTKNAKTYHKLIHDDKKRTNEIDYFKKKLSNKQQLRVMKDLKEINSFINIEKPYRLSLLDSKMPAKFKAAALQKLNVLRSMDPGDNEYYKIKNWVDTFMRIPFGVYKNLTVKMEDGIDVCHDFMENAKKTLDECVFGLNDAKIQIMQMLGQWIANPAAMGTAIAIKGQMGTGKTTLVKEGISKILGREFAFIALGGTGDASFLEGHSYTYEGSTWGKIVQILIESKCMNPVIYFDELDKISDTPRGEEIVGILTHLTDTSQNSQFHDKYFSEIDFDLSKCLFIFSYNDESKVNPILRDRMYRIQTKGYESKEKIIISKNYLLPKIQEQVNFKDEDIIIPNETLEYIISNTALTNEEAGVRNLKRCLEIIYTKLNLFRLVKSDSNIFGKDIELEVSFPFTVTKKVVDILIKNEEKQNQSLLAMYV</sequence>
<dbReference type="GO" id="GO:0005524">
    <property type="term" value="F:ATP binding"/>
    <property type="evidence" value="ECO:0007669"/>
    <property type="project" value="InterPro"/>
</dbReference>
<dbReference type="InterPro" id="IPR003959">
    <property type="entry name" value="ATPase_AAA_core"/>
</dbReference>
<dbReference type="EMBL" id="MN740431">
    <property type="protein sequence ID" value="QHU06310.1"/>
    <property type="molecule type" value="Genomic_DNA"/>
</dbReference>
<feature type="compositionally biased region" description="Basic residues" evidence="1">
    <location>
        <begin position="52"/>
        <end position="68"/>
    </location>
</feature>
<dbReference type="GO" id="GO:0004176">
    <property type="term" value="F:ATP-dependent peptidase activity"/>
    <property type="evidence" value="ECO:0007669"/>
    <property type="project" value="InterPro"/>
</dbReference>
<proteinExistence type="predicted"/>
<dbReference type="InterPro" id="IPR027417">
    <property type="entry name" value="P-loop_NTPase"/>
</dbReference>
<feature type="compositionally biased region" description="Basic residues" evidence="1">
    <location>
        <begin position="166"/>
        <end position="196"/>
    </location>
</feature>
<organism evidence="3">
    <name type="scientific">viral metagenome</name>
    <dbReference type="NCBI Taxonomy" id="1070528"/>
    <lineage>
        <taxon>unclassified sequences</taxon>
        <taxon>metagenomes</taxon>
        <taxon>organismal metagenomes</taxon>
    </lineage>
</organism>
<feature type="compositionally biased region" description="Basic and acidic residues" evidence="1">
    <location>
        <begin position="155"/>
        <end position="165"/>
    </location>
</feature>
<feature type="region of interest" description="Disordered" evidence="1">
    <location>
        <begin position="263"/>
        <end position="309"/>
    </location>
</feature>
<feature type="compositionally biased region" description="Basic and acidic residues" evidence="1">
    <location>
        <begin position="1"/>
        <end position="10"/>
    </location>
</feature>
<dbReference type="GO" id="GO:0016887">
    <property type="term" value="F:ATP hydrolysis activity"/>
    <property type="evidence" value="ECO:0007669"/>
    <property type="project" value="InterPro"/>
</dbReference>
<dbReference type="GO" id="GO:0004252">
    <property type="term" value="F:serine-type endopeptidase activity"/>
    <property type="evidence" value="ECO:0007669"/>
    <property type="project" value="InterPro"/>
</dbReference>
<reference evidence="3" key="1">
    <citation type="journal article" date="2020" name="Nature">
        <title>Giant virus diversity and host interactions through global metagenomics.</title>
        <authorList>
            <person name="Schulz F."/>
            <person name="Roux S."/>
            <person name="Paez-Espino D."/>
            <person name="Jungbluth S."/>
            <person name="Walsh D.A."/>
            <person name="Denef V.J."/>
            <person name="McMahon K.D."/>
            <person name="Konstantinidis K.T."/>
            <person name="Eloe-Fadrosh E.A."/>
            <person name="Kyrpides N.C."/>
            <person name="Woyke T."/>
        </authorList>
    </citation>
    <scope>NUCLEOTIDE SEQUENCE</scope>
    <source>
        <strain evidence="3">GVMAG-M-3300027747-57</strain>
    </source>
</reference>
<dbReference type="PANTHER" id="PTHR43718">
    <property type="entry name" value="LON PROTEASE"/>
    <property type="match status" value="1"/>
</dbReference>
<feature type="compositionally biased region" description="Basic residues" evidence="1">
    <location>
        <begin position="284"/>
        <end position="295"/>
    </location>
</feature>
<dbReference type="GO" id="GO:0006515">
    <property type="term" value="P:protein quality control for misfolded or incompletely synthesized proteins"/>
    <property type="evidence" value="ECO:0007669"/>
    <property type="project" value="TreeGrafter"/>
</dbReference>
<dbReference type="InterPro" id="IPR027065">
    <property type="entry name" value="Lon_Prtase"/>
</dbReference>
<protein>
    <recommendedName>
        <fullName evidence="2">ATPase AAA-type core domain-containing protein</fullName>
    </recommendedName>
</protein>
<evidence type="ECO:0000256" key="1">
    <source>
        <dbReference type="SAM" id="MobiDB-lite"/>
    </source>
</evidence>
<feature type="region of interest" description="Disordered" evidence="1">
    <location>
        <begin position="1"/>
        <end position="227"/>
    </location>
</feature>